<dbReference type="Proteomes" id="UP000789405">
    <property type="component" value="Unassembled WGS sequence"/>
</dbReference>
<reference evidence="1" key="1">
    <citation type="submission" date="2021-06" db="EMBL/GenBank/DDBJ databases">
        <authorList>
            <person name="Kallberg Y."/>
            <person name="Tangrot J."/>
            <person name="Rosling A."/>
        </authorList>
    </citation>
    <scope>NUCLEOTIDE SEQUENCE</scope>
    <source>
        <strain evidence="1">MA453B</strain>
    </source>
</reference>
<dbReference type="OrthoDB" id="2324840at2759"/>
<accession>A0A9N9JP46</accession>
<dbReference type="EMBL" id="CAJVPY010027190">
    <property type="protein sequence ID" value="CAG8790825.1"/>
    <property type="molecule type" value="Genomic_DNA"/>
</dbReference>
<gene>
    <name evidence="1" type="ORF">DERYTH_LOCUS21391</name>
</gene>
<evidence type="ECO:0000313" key="2">
    <source>
        <dbReference type="Proteomes" id="UP000789405"/>
    </source>
</evidence>
<keyword evidence="2" id="KW-1185">Reference proteome</keyword>
<organism evidence="1 2">
    <name type="scientific">Dentiscutata erythropus</name>
    <dbReference type="NCBI Taxonomy" id="1348616"/>
    <lineage>
        <taxon>Eukaryota</taxon>
        <taxon>Fungi</taxon>
        <taxon>Fungi incertae sedis</taxon>
        <taxon>Mucoromycota</taxon>
        <taxon>Glomeromycotina</taxon>
        <taxon>Glomeromycetes</taxon>
        <taxon>Diversisporales</taxon>
        <taxon>Gigasporaceae</taxon>
        <taxon>Dentiscutata</taxon>
    </lineage>
</organism>
<protein>
    <submittedName>
        <fullName evidence="1">21864_t:CDS:1</fullName>
    </submittedName>
</protein>
<sequence>GDLHLNGSSVYANGNGYYPNIGTPNGSQIEDYEVFQVIKK</sequence>
<evidence type="ECO:0000313" key="1">
    <source>
        <dbReference type="EMBL" id="CAG8790825.1"/>
    </source>
</evidence>
<proteinExistence type="predicted"/>
<name>A0A9N9JP46_9GLOM</name>
<comment type="caution">
    <text evidence="1">The sequence shown here is derived from an EMBL/GenBank/DDBJ whole genome shotgun (WGS) entry which is preliminary data.</text>
</comment>
<dbReference type="AlphaFoldDB" id="A0A9N9JP46"/>
<feature type="non-terminal residue" evidence="1">
    <location>
        <position position="1"/>
    </location>
</feature>